<comment type="similarity">
    <text evidence="1">Belongs to the carotenoid oxygenase family.</text>
</comment>
<feature type="binding site" evidence="4">
    <location>
        <position position="369"/>
    </location>
    <ligand>
        <name>Fe cation</name>
        <dbReference type="ChEBI" id="CHEBI:24875"/>
        <note>catalytic</note>
    </ligand>
</feature>
<evidence type="ECO:0000313" key="6">
    <source>
        <dbReference type="EMBL" id="KAI3431645.1"/>
    </source>
</evidence>
<dbReference type="EMBL" id="SIDB01000006">
    <property type="protein sequence ID" value="KAI3431645.1"/>
    <property type="molecule type" value="Genomic_DNA"/>
</dbReference>
<feature type="binding site" evidence="4">
    <location>
        <position position="568"/>
    </location>
    <ligand>
        <name>Fe cation</name>
        <dbReference type="ChEBI" id="CHEBI:24875"/>
        <note>catalytic</note>
    </ligand>
</feature>
<dbReference type="InterPro" id="IPR004294">
    <property type="entry name" value="Carotenoid_Oase"/>
</dbReference>
<evidence type="ECO:0008006" key="8">
    <source>
        <dbReference type="Google" id="ProtNLM"/>
    </source>
</evidence>
<dbReference type="GO" id="GO:0010436">
    <property type="term" value="F:carotenoid dioxygenase activity"/>
    <property type="evidence" value="ECO:0007669"/>
    <property type="project" value="TreeGrafter"/>
</dbReference>
<feature type="binding site" evidence="4">
    <location>
        <position position="290"/>
    </location>
    <ligand>
        <name>Fe cation</name>
        <dbReference type="ChEBI" id="CHEBI:24875"/>
        <note>catalytic</note>
    </ligand>
</feature>
<feature type="binding site" evidence="4">
    <location>
        <position position="235"/>
    </location>
    <ligand>
        <name>Fe cation</name>
        <dbReference type="ChEBI" id="CHEBI:24875"/>
        <note>catalytic</note>
    </ligand>
</feature>
<gene>
    <name evidence="6" type="ORF">D9Q98_004692</name>
</gene>
<dbReference type="GO" id="GO:0046872">
    <property type="term" value="F:metal ion binding"/>
    <property type="evidence" value="ECO:0007669"/>
    <property type="project" value="UniProtKB-KW"/>
</dbReference>
<keyword evidence="3 4" id="KW-0408">Iron</keyword>
<keyword evidence="7" id="KW-1185">Reference proteome</keyword>
<dbReference type="PANTHER" id="PTHR10543:SF138">
    <property type="entry name" value="CAROTENOID OXYGENASE"/>
    <property type="match status" value="1"/>
</dbReference>
<organism evidence="6 7">
    <name type="scientific">Chlorella vulgaris</name>
    <name type="common">Green alga</name>
    <dbReference type="NCBI Taxonomy" id="3077"/>
    <lineage>
        <taxon>Eukaryota</taxon>
        <taxon>Viridiplantae</taxon>
        <taxon>Chlorophyta</taxon>
        <taxon>core chlorophytes</taxon>
        <taxon>Trebouxiophyceae</taxon>
        <taxon>Chlorellales</taxon>
        <taxon>Chlorellaceae</taxon>
        <taxon>Chlorella clade</taxon>
        <taxon>Chlorella</taxon>
    </lineage>
</organism>
<dbReference type="Pfam" id="PF03055">
    <property type="entry name" value="RPE65"/>
    <property type="match status" value="1"/>
</dbReference>
<keyword evidence="2 4" id="KW-0479">Metal-binding</keyword>
<evidence type="ECO:0000256" key="5">
    <source>
        <dbReference type="SAM" id="MobiDB-lite"/>
    </source>
</evidence>
<accession>A0A9D4TQ35</accession>
<dbReference type="GO" id="GO:0016121">
    <property type="term" value="P:carotene catabolic process"/>
    <property type="evidence" value="ECO:0007669"/>
    <property type="project" value="TreeGrafter"/>
</dbReference>
<comment type="caution">
    <text evidence="6">The sequence shown here is derived from an EMBL/GenBank/DDBJ whole genome shotgun (WGS) entry which is preliminary data.</text>
</comment>
<reference evidence="6" key="2">
    <citation type="submission" date="2020-11" db="EMBL/GenBank/DDBJ databases">
        <authorList>
            <person name="Cecchin M."/>
            <person name="Marcolungo L."/>
            <person name="Rossato M."/>
            <person name="Girolomoni L."/>
            <person name="Cosentino E."/>
            <person name="Cuine S."/>
            <person name="Li-Beisson Y."/>
            <person name="Delledonne M."/>
            <person name="Ballottari M."/>
        </authorList>
    </citation>
    <scope>NUCLEOTIDE SEQUENCE</scope>
    <source>
        <strain evidence="6">211/11P</strain>
        <tissue evidence="6">Whole cell</tissue>
    </source>
</reference>
<dbReference type="AlphaFoldDB" id="A0A9D4TQ35"/>
<evidence type="ECO:0000313" key="7">
    <source>
        <dbReference type="Proteomes" id="UP001055712"/>
    </source>
</evidence>
<evidence type="ECO:0000256" key="3">
    <source>
        <dbReference type="ARBA" id="ARBA00023004"/>
    </source>
</evidence>
<comment type="cofactor">
    <cofactor evidence="4">
        <name>Fe(2+)</name>
        <dbReference type="ChEBI" id="CHEBI:29033"/>
    </cofactor>
    <text evidence="4">Binds 1 Fe(2+) ion per subunit.</text>
</comment>
<reference evidence="6" key="1">
    <citation type="journal article" date="2019" name="Plant J.">
        <title>Chlorella vulgaris genome assembly and annotation reveals the molecular basis for metabolic acclimation to high light conditions.</title>
        <authorList>
            <person name="Cecchin M."/>
            <person name="Marcolungo L."/>
            <person name="Rossato M."/>
            <person name="Girolomoni L."/>
            <person name="Cosentino E."/>
            <person name="Cuine S."/>
            <person name="Li-Beisson Y."/>
            <person name="Delledonne M."/>
            <person name="Ballottari M."/>
        </authorList>
    </citation>
    <scope>NUCLEOTIDE SEQUENCE</scope>
    <source>
        <strain evidence="6">211/11P</strain>
    </source>
</reference>
<evidence type="ECO:0000256" key="1">
    <source>
        <dbReference type="ARBA" id="ARBA00006787"/>
    </source>
</evidence>
<dbReference type="OrthoDB" id="1069523at2759"/>
<name>A0A9D4TQ35_CHLVU</name>
<sequence>MAIGSAAASSLCPQAPTVITTRHVNSLRRSCRRNGCVPRQRRQQPHRPTATATVNATSPNVADRFDAADWDAFLRGYQSQYVERSYCIEDGMVEGTIPAELEGTLLRNGPGLFEVGSQQISQPFDGDGMLAIFAFKNGRAFFANRYVRTEGFVAEQQAQKLIYRGAFSVGNPGGGLYNPFDLSVKGIANTGVVHWGNKLLALYERDLPYELSTPELLTKGQTVGVPSEAKYFGAHYRIMQQADGQRRLVAFNAAERGQDNQLNLYEYDEGMHLLHRTEVDLPGAAFGFFHDFACTENYYVVLENPMSLDLWKMATKYMLGRACIAECIRFDPSKQARVHLIPRPGCSAAAREAAALRPTFETAPFFAFHHANAYEAGSGTKLVLDTVADHDGVDFSANFENSGPAYYEQNEGRGTLTRLVLDLQTGAATQHRLMARACEFPSVAPSANGRPHTHSYVAASRFGEEGGGWGAPQAVCKVSVSPEAGVSQPCGRDAVQQDLYFPGRQQYAQEPIFVPRPGSAAEDDGWVLSLVYDGIEDRTKLVILDAQQLSAGPVATITLPHMLPLGLHGSWTGSYLGPQSEEWQPTEYDIRRGVSLEKAA</sequence>
<evidence type="ECO:0000256" key="2">
    <source>
        <dbReference type="ARBA" id="ARBA00022723"/>
    </source>
</evidence>
<dbReference type="PANTHER" id="PTHR10543">
    <property type="entry name" value="BETA-CAROTENE DIOXYGENASE"/>
    <property type="match status" value="1"/>
</dbReference>
<proteinExistence type="inferred from homology"/>
<evidence type="ECO:0000256" key="4">
    <source>
        <dbReference type="PIRSR" id="PIRSR604294-1"/>
    </source>
</evidence>
<feature type="region of interest" description="Disordered" evidence="5">
    <location>
        <begin position="34"/>
        <end position="53"/>
    </location>
</feature>
<dbReference type="Proteomes" id="UP001055712">
    <property type="component" value="Unassembled WGS sequence"/>
</dbReference>
<protein>
    <recommendedName>
        <fullName evidence="8">Carotenoid oxygenase</fullName>
    </recommendedName>
</protein>